<dbReference type="PANTHER" id="PTHR30348:SF14">
    <property type="entry name" value="BLR8050 PROTEIN"/>
    <property type="match status" value="1"/>
</dbReference>
<organism evidence="1 2">
    <name type="scientific">Ramlibacter alkalitolerans</name>
    <dbReference type="NCBI Taxonomy" id="2039631"/>
    <lineage>
        <taxon>Bacteria</taxon>
        <taxon>Pseudomonadati</taxon>
        <taxon>Pseudomonadota</taxon>
        <taxon>Betaproteobacteria</taxon>
        <taxon>Burkholderiales</taxon>
        <taxon>Comamonadaceae</taxon>
        <taxon>Ramlibacter</taxon>
    </lineage>
</organism>
<keyword evidence="2" id="KW-1185">Reference proteome</keyword>
<comment type="caution">
    <text evidence="1">The sequence shown here is derived from an EMBL/GenBank/DDBJ whole genome shotgun (WGS) entry which is preliminary data.</text>
</comment>
<name>A0ABS1JXU3_9BURK</name>
<dbReference type="Proteomes" id="UP000622707">
    <property type="component" value="Unassembled WGS sequence"/>
</dbReference>
<evidence type="ECO:0000313" key="2">
    <source>
        <dbReference type="Proteomes" id="UP000622707"/>
    </source>
</evidence>
<dbReference type="RefSeq" id="WP_201693482.1">
    <property type="nucleotide sequence ID" value="NZ_JAEQND010000025.1"/>
</dbReference>
<accession>A0ABS1JXU3</accession>
<dbReference type="InterPro" id="IPR002763">
    <property type="entry name" value="DUF72"/>
</dbReference>
<dbReference type="Gene3D" id="3.20.20.410">
    <property type="entry name" value="Protein of unknown function UPF0759"/>
    <property type="match status" value="1"/>
</dbReference>
<dbReference type="InterPro" id="IPR036520">
    <property type="entry name" value="UPF0759_sf"/>
</dbReference>
<sequence>MILVGCAGWSLPRELQEAFGPGDSHLARYATRFPVAEINSSFHRPHKPFVYERWAAAVPTGFRFSAKLPKAITHERRLVDCEPLLDAFLAECAHLGDRLACLLVQLPPSLAFDAGTAAPFLTLLRARFGGALALEPRHATWFEDAPDALLRELRIARVLADPVRHPPGARPGGWPGRIYLRLHGSPRMYYSAYAPEVLAALAARLRLAQAEGAEVWCIFDNTASGAAAGDALALLRFLEERR</sequence>
<dbReference type="Pfam" id="PF01904">
    <property type="entry name" value="DUF72"/>
    <property type="match status" value="1"/>
</dbReference>
<gene>
    <name evidence="1" type="ORF">JI746_27335</name>
</gene>
<dbReference type="EMBL" id="JAEQND010000025">
    <property type="protein sequence ID" value="MBL0428846.1"/>
    <property type="molecule type" value="Genomic_DNA"/>
</dbReference>
<dbReference type="PANTHER" id="PTHR30348">
    <property type="entry name" value="UNCHARACTERIZED PROTEIN YECE"/>
    <property type="match status" value="1"/>
</dbReference>
<proteinExistence type="predicted"/>
<evidence type="ECO:0000313" key="1">
    <source>
        <dbReference type="EMBL" id="MBL0428846.1"/>
    </source>
</evidence>
<reference evidence="1 2" key="1">
    <citation type="journal article" date="2017" name="Int. J. Syst. Evol. Microbiol.">
        <title>Ramlibacter alkalitolerans sp. nov., alkali-tolerant bacterium isolated from soil of ginseng.</title>
        <authorList>
            <person name="Lee D.H."/>
            <person name="Cha C.J."/>
        </authorList>
    </citation>
    <scope>NUCLEOTIDE SEQUENCE [LARGE SCALE GENOMIC DNA]</scope>
    <source>
        <strain evidence="1 2">KACC 19305</strain>
    </source>
</reference>
<dbReference type="SUPFAM" id="SSF117396">
    <property type="entry name" value="TM1631-like"/>
    <property type="match status" value="1"/>
</dbReference>
<protein>
    <submittedName>
        <fullName evidence="1">DUF72 domain-containing protein</fullName>
    </submittedName>
</protein>